<accession>A0A1M5FIE2</accession>
<keyword evidence="2" id="KW-0479">Metal-binding</keyword>
<dbReference type="Pfam" id="PF00355">
    <property type="entry name" value="Rieske"/>
    <property type="match status" value="1"/>
</dbReference>
<dbReference type="GO" id="GO:0005737">
    <property type="term" value="C:cytoplasm"/>
    <property type="evidence" value="ECO:0007669"/>
    <property type="project" value="TreeGrafter"/>
</dbReference>
<dbReference type="InterPro" id="IPR036922">
    <property type="entry name" value="Rieske_2Fe-2S_sf"/>
</dbReference>
<evidence type="ECO:0000313" key="8">
    <source>
        <dbReference type="Proteomes" id="UP000184048"/>
    </source>
</evidence>
<name>A0A1M5FIE2_9BACT</name>
<dbReference type="RefSeq" id="WP_072836956.1">
    <property type="nucleotide sequence ID" value="NZ_FQUU01000023.1"/>
</dbReference>
<evidence type="ECO:0000256" key="2">
    <source>
        <dbReference type="ARBA" id="ARBA00022723"/>
    </source>
</evidence>
<reference evidence="7 8" key="1">
    <citation type="submission" date="2016-11" db="EMBL/GenBank/DDBJ databases">
        <authorList>
            <person name="Jaros S."/>
            <person name="Januszkiewicz K."/>
            <person name="Wedrychowicz H."/>
        </authorList>
    </citation>
    <scope>NUCLEOTIDE SEQUENCE [LARGE SCALE GENOMIC DNA]</scope>
    <source>
        <strain evidence="7 8">DSM 18119</strain>
    </source>
</reference>
<keyword evidence="5" id="KW-1015">Disulfide bond</keyword>
<dbReference type="EMBL" id="FQUU01000023">
    <property type="protein sequence ID" value="SHF91256.1"/>
    <property type="molecule type" value="Genomic_DNA"/>
</dbReference>
<dbReference type="PRINTS" id="PR00162">
    <property type="entry name" value="RIESKE"/>
</dbReference>
<dbReference type="InterPro" id="IPR005805">
    <property type="entry name" value="Rieske_Fe-S_prot_C"/>
</dbReference>
<evidence type="ECO:0000256" key="5">
    <source>
        <dbReference type="ARBA" id="ARBA00023157"/>
    </source>
</evidence>
<dbReference type="GO" id="GO:0046872">
    <property type="term" value="F:metal ion binding"/>
    <property type="evidence" value="ECO:0007669"/>
    <property type="project" value="UniProtKB-KW"/>
</dbReference>
<dbReference type="Gene3D" id="3.30.9.10">
    <property type="entry name" value="D-Amino Acid Oxidase, subunit A, domain 2"/>
    <property type="match status" value="1"/>
</dbReference>
<dbReference type="CDD" id="cd03477">
    <property type="entry name" value="Rieske_YhfW_C"/>
    <property type="match status" value="1"/>
</dbReference>
<dbReference type="OrthoDB" id="9767869at2"/>
<dbReference type="SUPFAM" id="SSF50022">
    <property type="entry name" value="ISP domain"/>
    <property type="match status" value="1"/>
</dbReference>
<dbReference type="AlphaFoldDB" id="A0A1M5FIE2"/>
<dbReference type="Gene3D" id="3.50.50.60">
    <property type="entry name" value="FAD/NAD(P)-binding domain"/>
    <property type="match status" value="1"/>
</dbReference>
<organism evidence="7 8">
    <name type="scientific">Flavisolibacter ginsengisoli DSM 18119</name>
    <dbReference type="NCBI Taxonomy" id="1121884"/>
    <lineage>
        <taxon>Bacteria</taxon>
        <taxon>Pseudomonadati</taxon>
        <taxon>Bacteroidota</taxon>
        <taxon>Chitinophagia</taxon>
        <taxon>Chitinophagales</taxon>
        <taxon>Chitinophagaceae</taxon>
        <taxon>Flavisolibacter</taxon>
    </lineage>
</organism>
<dbReference type="Pfam" id="PF01266">
    <property type="entry name" value="DAO"/>
    <property type="match status" value="1"/>
</dbReference>
<evidence type="ECO:0000256" key="3">
    <source>
        <dbReference type="ARBA" id="ARBA00023004"/>
    </source>
</evidence>
<protein>
    <recommendedName>
        <fullName evidence="6">Rieske domain-containing protein</fullName>
    </recommendedName>
</protein>
<dbReference type="GO" id="GO:0051537">
    <property type="term" value="F:2 iron, 2 sulfur cluster binding"/>
    <property type="evidence" value="ECO:0007669"/>
    <property type="project" value="UniProtKB-KW"/>
</dbReference>
<keyword evidence="3" id="KW-0408">Iron</keyword>
<dbReference type="InterPro" id="IPR036188">
    <property type="entry name" value="FAD/NAD-bd_sf"/>
</dbReference>
<evidence type="ECO:0000256" key="1">
    <source>
        <dbReference type="ARBA" id="ARBA00022714"/>
    </source>
</evidence>
<dbReference type="STRING" id="1121884.SAMN02745131_03836"/>
<proteinExistence type="predicted"/>
<dbReference type="InterPro" id="IPR038010">
    <property type="entry name" value="YhfW_C"/>
</dbReference>
<dbReference type="SUPFAM" id="SSF51905">
    <property type="entry name" value="FAD/NAD(P)-binding domain"/>
    <property type="match status" value="1"/>
</dbReference>
<keyword evidence="1" id="KW-0001">2Fe-2S</keyword>
<dbReference type="Proteomes" id="UP000184048">
    <property type="component" value="Unassembled WGS sequence"/>
</dbReference>
<keyword evidence="8" id="KW-1185">Reference proteome</keyword>
<evidence type="ECO:0000313" key="7">
    <source>
        <dbReference type="EMBL" id="SHF91256.1"/>
    </source>
</evidence>
<sequence>MLRDGAAISLWQNAIEPFQPKYKTLPTQQFDVIIAGAGVTGISTALQLQKAGKKCLVVEAHTLCFGTTGGTTAHLNTFLDTSYKQIKKDFGEDGIHLVASATQKALDLYKHNIETYNIDCGYEQKDGYLYAIEDDQVKELDEIFLASKEAGVDVAYTDRIPIPISFQKAIIYREQAQVHPTKYVYALAKAFEEAGGVILENCSVQEVVEDEGRVVVATTLGGVQASYLVYATHIPPGINLLHFTNAPYRSYAIAVTCKENAYTEGLCYDMYDPYHYYRSQEIDGKNYLIIGGEDHKTAHEKNTDACLNKLEAHARAHFPVEQVLFRWSSQYFEPADGLAQIGLLPGSKGNILVATGYGGNGMTYSHISALLLTDLVMKKENAYAALFSPGRIKPMAGFTNFIKENADVVAQFISKRISAEKIKELAELAPGEAKLVKYEGEKLAIYKSEEGKVHALNPVCTHAKCVVGWNSAEKSWDCPCHGARYSVDGKVLTGPASKDLQAVQLIDLILK</sequence>
<dbReference type="InterPro" id="IPR006076">
    <property type="entry name" value="FAD-dep_OxRdtase"/>
</dbReference>
<keyword evidence="4" id="KW-0411">Iron-sulfur</keyword>
<dbReference type="PANTHER" id="PTHR13847">
    <property type="entry name" value="SARCOSINE DEHYDROGENASE-RELATED"/>
    <property type="match status" value="1"/>
</dbReference>
<evidence type="ECO:0000259" key="6">
    <source>
        <dbReference type="PROSITE" id="PS51296"/>
    </source>
</evidence>
<dbReference type="Gene3D" id="2.102.10.10">
    <property type="entry name" value="Rieske [2Fe-2S] iron-sulphur domain"/>
    <property type="match status" value="1"/>
</dbReference>
<feature type="domain" description="Rieske" evidence="6">
    <location>
        <begin position="420"/>
        <end position="511"/>
    </location>
</feature>
<evidence type="ECO:0000256" key="4">
    <source>
        <dbReference type="ARBA" id="ARBA00023014"/>
    </source>
</evidence>
<dbReference type="GO" id="GO:0016020">
    <property type="term" value="C:membrane"/>
    <property type="evidence" value="ECO:0007669"/>
    <property type="project" value="InterPro"/>
</dbReference>
<gene>
    <name evidence="7" type="ORF">SAMN02745131_03836</name>
</gene>
<dbReference type="InterPro" id="IPR017941">
    <property type="entry name" value="Rieske_2Fe-2S"/>
</dbReference>
<dbReference type="PROSITE" id="PS51296">
    <property type="entry name" value="RIESKE"/>
    <property type="match status" value="1"/>
</dbReference>